<sequence>MNSIDQLISSLEGNNSECEVSDNFRAIMALNFLQGSGNAREICTFAESKREIALEDVRGEIYWEYFIPHTAITSEFFSTVDRRLSIWNFAGDLLRSGVEIYGLGGPGNLFGISHKCGVRKISACARKSLPSNAK</sequence>
<organism evidence="1">
    <name type="scientific">Klebsiella pneumoniae</name>
    <dbReference type="NCBI Taxonomy" id="573"/>
    <lineage>
        <taxon>Bacteria</taxon>
        <taxon>Pseudomonadati</taxon>
        <taxon>Pseudomonadota</taxon>
        <taxon>Gammaproteobacteria</taxon>
        <taxon>Enterobacterales</taxon>
        <taxon>Enterobacteriaceae</taxon>
        <taxon>Klebsiella/Raoultella group</taxon>
        <taxon>Klebsiella</taxon>
        <taxon>Klebsiella pneumoniae complex</taxon>
    </lineage>
</organism>
<protein>
    <submittedName>
        <fullName evidence="1">Uncharacterized protein</fullName>
    </submittedName>
</protein>
<accession>A0A483P2S3</accession>
<dbReference type="AlphaFoldDB" id="A0A483P2S3"/>
<reference evidence="1" key="1">
    <citation type="submission" date="2019-01" db="EMBL/GenBank/DDBJ databases">
        <authorList>
            <person name="Lista F."/>
            <person name="Anselmo A."/>
        </authorList>
    </citation>
    <scope>NUCLEOTIDE SEQUENCE</scope>
    <source>
        <strain evidence="1">1S</strain>
    </source>
</reference>
<dbReference type="EMBL" id="SDCV01000016">
    <property type="protein sequence ID" value="TCY05247.1"/>
    <property type="molecule type" value="Genomic_DNA"/>
</dbReference>
<name>A0A483P2S3_KLEPN</name>
<gene>
    <name evidence="1" type="ORF">ETE68_17465</name>
</gene>
<proteinExistence type="predicted"/>
<evidence type="ECO:0000313" key="1">
    <source>
        <dbReference type="EMBL" id="TCY05247.1"/>
    </source>
</evidence>
<dbReference type="RefSeq" id="WP_130166083.1">
    <property type="nucleotide sequence ID" value="NZ_CP055553.1"/>
</dbReference>
<comment type="caution">
    <text evidence="1">The sequence shown here is derived from an EMBL/GenBank/DDBJ whole genome shotgun (WGS) entry which is preliminary data.</text>
</comment>